<dbReference type="PROSITE" id="PS50082">
    <property type="entry name" value="WD_REPEATS_2"/>
    <property type="match status" value="1"/>
</dbReference>
<protein>
    <submittedName>
        <fullName evidence="4">Uncharacterized protein</fullName>
    </submittedName>
</protein>
<evidence type="ECO:0000256" key="2">
    <source>
        <dbReference type="ARBA" id="ARBA00022737"/>
    </source>
</evidence>
<dbReference type="PROSITE" id="PS50294">
    <property type="entry name" value="WD_REPEATS_REGION"/>
    <property type="match status" value="1"/>
</dbReference>
<dbReference type="Ensembl" id="ENSSCAT00000000239.1">
    <property type="protein sequence ID" value="ENSSCAP00000000212.1"/>
    <property type="gene ID" value="ENSSCAG00000000203.1"/>
</dbReference>
<evidence type="ECO:0000313" key="5">
    <source>
        <dbReference type="Proteomes" id="UP000694409"/>
    </source>
</evidence>
<dbReference type="Pfam" id="PF00400">
    <property type="entry name" value="WD40"/>
    <property type="match status" value="1"/>
</dbReference>
<feature type="repeat" description="WD" evidence="3">
    <location>
        <begin position="31"/>
        <end position="72"/>
    </location>
</feature>
<reference evidence="4" key="2">
    <citation type="submission" date="2025-09" db="UniProtKB">
        <authorList>
            <consortium name="Ensembl"/>
        </authorList>
    </citation>
    <scope>IDENTIFICATION</scope>
</reference>
<dbReference type="InterPro" id="IPR051362">
    <property type="entry name" value="WD_repeat_creC_regulators"/>
</dbReference>
<dbReference type="GeneTree" id="ENSGT00390000007686"/>
<dbReference type="InterPro" id="IPR015943">
    <property type="entry name" value="WD40/YVTN_repeat-like_dom_sf"/>
</dbReference>
<evidence type="ECO:0000313" key="4">
    <source>
        <dbReference type="Ensembl" id="ENSSCAP00000000212.1"/>
    </source>
</evidence>
<dbReference type="SMART" id="SM00320">
    <property type="entry name" value="WD40"/>
    <property type="match status" value="1"/>
</dbReference>
<sequence length="75" mass="8247">CTCTTRSSPAGPPALMLRVFHFSSMLLQGMMRSYFGGLLCVCWSPDGRYVVTGGEDDLVTVWSFDPPSVTYRFGS</sequence>
<dbReference type="Gene3D" id="2.130.10.10">
    <property type="entry name" value="YVTN repeat-like/Quinoprotein amine dehydrogenase"/>
    <property type="match status" value="1"/>
</dbReference>
<keyword evidence="1 3" id="KW-0853">WD repeat</keyword>
<dbReference type="Proteomes" id="UP000694409">
    <property type="component" value="Unassembled WGS sequence"/>
</dbReference>
<reference evidence="4" key="1">
    <citation type="submission" date="2025-08" db="UniProtKB">
        <authorList>
            <consortium name="Ensembl"/>
        </authorList>
    </citation>
    <scope>IDENTIFICATION</scope>
</reference>
<dbReference type="InterPro" id="IPR001680">
    <property type="entry name" value="WD40_rpt"/>
</dbReference>
<evidence type="ECO:0000256" key="1">
    <source>
        <dbReference type="ARBA" id="ARBA00022574"/>
    </source>
</evidence>
<name>A0A8C9L0K6_SERCA</name>
<dbReference type="AlphaFoldDB" id="A0A8C9L0K6"/>
<organism evidence="4 5">
    <name type="scientific">Serinus canaria</name>
    <name type="common">Island canary</name>
    <name type="synonym">Fringilla canaria</name>
    <dbReference type="NCBI Taxonomy" id="9135"/>
    <lineage>
        <taxon>Eukaryota</taxon>
        <taxon>Metazoa</taxon>
        <taxon>Chordata</taxon>
        <taxon>Craniata</taxon>
        <taxon>Vertebrata</taxon>
        <taxon>Euteleostomi</taxon>
        <taxon>Archelosauria</taxon>
        <taxon>Archosauria</taxon>
        <taxon>Dinosauria</taxon>
        <taxon>Saurischia</taxon>
        <taxon>Theropoda</taxon>
        <taxon>Coelurosauria</taxon>
        <taxon>Aves</taxon>
        <taxon>Neognathae</taxon>
        <taxon>Neoaves</taxon>
        <taxon>Telluraves</taxon>
        <taxon>Australaves</taxon>
        <taxon>Passeriformes</taxon>
        <taxon>Passeroidea</taxon>
        <taxon>Fringillidae</taxon>
        <taxon>Carduelinae</taxon>
        <taxon>Serinus</taxon>
    </lineage>
</organism>
<evidence type="ECO:0000256" key="3">
    <source>
        <dbReference type="PROSITE-ProRule" id="PRU00221"/>
    </source>
</evidence>
<keyword evidence="5" id="KW-1185">Reference proteome</keyword>
<dbReference type="PANTHER" id="PTHR14107:SF15">
    <property type="entry name" value="DYSTROPHIA MYOTONICA WD REPEAT-CONTAINING PROTEIN"/>
    <property type="match status" value="1"/>
</dbReference>
<keyword evidence="2" id="KW-0677">Repeat</keyword>
<accession>A0A8C9L0K6</accession>
<dbReference type="PANTHER" id="PTHR14107">
    <property type="entry name" value="WD REPEAT PROTEIN"/>
    <property type="match status" value="1"/>
</dbReference>
<dbReference type="SUPFAM" id="SSF117289">
    <property type="entry name" value="Nucleoporin domain"/>
    <property type="match status" value="1"/>
</dbReference>
<proteinExistence type="predicted"/>